<dbReference type="AlphaFoldDB" id="A0A3N0HZW6"/>
<evidence type="ECO:0000256" key="2">
    <source>
        <dbReference type="ARBA" id="ARBA00022490"/>
    </source>
</evidence>
<accession>A0A3N0HZW6</accession>
<keyword evidence="5" id="KW-0804">Transcription</keyword>
<dbReference type="RefSeq" id="WP_128520696.1">
    <property type="nucleotide sequence ID" value="NZ_CAUWBR010000015.1"/>
</dbReference>
<dbReference type="OrthoDB" id="9806864at2"/>
<dbReference type="GO" id="GO:0005737">
    <property type="term" value="C:cytoplasm"/>
    <property type="evidence" value="ECO:0007669"/>
    <property type="project" value="UniProtKB-SubCell"/>
</dbReference>
<feature type="domain" description="HTH marR-type" evidence="6">
    <location>
        <begin position="7"/>
        <end position="137"/>
    </location>
</feature>
<dbReference type="FunFam" id="1.10.10.10:FF:000163">
    <property type="entry name" value="MarR family transcriptional regulator"/>
    <property type="match status" value="1"/>
</dbReference>
<evidence type="ECO:0000256" key="1">
    <source>
        <dbReference type="ARBA" id="ARBA00004496"/>
    </source>
</evidence>
<dbReference type="Proteomes" id="UP000276568">
    <property type="component" value="Unassembled WGS sequence"/>
</dbReference>
<dbReference type="Pfam" id="PF22381">
    <property type="entry name" value="Staph_reg_Sar_Rot"/>
    <property type="match status" value="1"/>
</dbReference>
<evidence type="ECO:0000313" key="8">
    <source>
        <dbReference type="Proteomes" id="UP000276568"/>
    </source>
</evidence>
<dbReference type="GO" id="GO:0006950">
    <property type="term" value="P:response to stress"/>
    <property type="evidence" value="ECO:0007669"/>
    <property type="project" value="TreeGrafter"/>
</dbReference>
<dbReference type="InterPro" id="IPR000835">
    <property type="entry name" value="HTH_MarR-typ"/>
</dbReference>
<evidence type="ECO:0000313" key="7">
    <source>
        <dbReference type="EMBL" id="RNM29622.1"/>
    </source>
</evidence>
<dbReference type="PANTHER" id="PTHR33164:SF5">
    <property type="entry name" value="ORGANIC HYDROPEROXIDE RESISTANCE TRANSCRIPTIONAL REGULATOR"/>
    <property type="match status" value="1"/>
</dbReference>
<comment type="subcellular location">
    <subcellularLocation>
        <location evidence="1">Cytoplasm</location>
    </subcellularLocation>
</comment>
<dbReference type="SUPFAM" id="SSF46785">
    <property type="entry name" value="Winged helix' DNA-binding domain"/>
    <property type="match status" value="1"/>
</dbReference>
<keyword evidence="8" id="KW-1185">Reference proteome</keyword>
<keyword evidence="3" id="KW-0805">Transcription regulation</keyword>
<dbReference type="InterPro" id="IPR036388">
    <property type="entry name" value="WH-like_DNA-bd_sf"/>
</dbReference>
<dbReference type="InterPro" id="IPR055166">
    <property type="entry name" value="Transc_reg_Sar_Rot_HTH"/>
</dbReference>
<sequence length="144" mass="16646">MDALKLENQLCFPLYAAARKVVGLYTPYLKPLGITYTQYITFMVLWEQDGIPVGDIGSRLFLDNGTLTPLLKKMEKQGWIERKRNPQDERQVLIYLTDKGKAMKEQVKEVPLKIGSCIPLERKQAKELYDLLYTILEGDLYESK</sequence>
<comment type="caution">
    <text evidence="7">The sequence shown here is derived from an EMBL/GenBank/DDBJ whole genome shotgun (WGS) entry which is preliminary data.</text>
</comment>
<keyword evidence="2" id="KW-0963">Cytoplasm</keyword>
<evidence type="ECO:0000256" key="4">
    <source>
        <dbReference type="ARBA" id="ARBA00023125"/>
    </source>
</evidence>
<name>A0A3N0HZW6_9FIRM</name>
<dbReference type="GO" id="GO:0003700">
    <property type="term" value="F:DNA-binding transcription factor activity"/>
    <property type="evidence" value="ECO:0007669"/>
    <property type="project" value="InterPro"/>
</dbReference>
<organism evidence="7 8">
    <name type="scientific">Absicoccus porci</name>
    <dbReference type="NCBI Taxonomy" id="2486576"/>
    <lineage>
        <taxon>Bacteria</taxon>
        <taxon>Bacillati</taxon>
        <taxon>Bacillota</taxon>
        <taxon>Erysipelotrichia</taxon>
        <taxon>Erysipelotrichales</taxon>
        <taxon>Erysipelotrichaceae</taxon>
        <taxon>Absicoccus</taxon>
    </lineage>
</organism>
<dbReference type="PROSITE" id="PS50995">
    <property type="entry name" value="HTH_MARR_2"/>
    <property type="match status" value="1"/>
</dbReference>
<evidence type="ECO:0000256" key="5">
    <source>
        <dbReference type="ARBA" id="ARBA00023163"/>
    </source>
</evidence>
<gene>
    <name evidence="7" type="ORF">EDX97_08255</name>
</gene>
<dbReference type="Gene3D" id="1.10.10.10">
    <property type="entry name" value="Winged helix-like DNA-binding domain superfamily/Winged helix DNA-binding domain"/>
    <property type="match status" value="1"/>
</dbReference>
<dbReference type="InterPro" id="IPR039422">
    <property type="entry name" value="MarR/SlyA-like"/>
</dbReference>
<dbReference type="PRINTS" id="PR00598">
    <property type="entry name" value="HTHMARR"/>
</dbReference>
<evidence type="ECO:0000256" key="3">
    <source>
        <dbReference type="ARBA" id="ARBA00023015"/>
    </source>
</evidence>
<dbReference type="EMBL" id="RJQC01000003">
    <property type="protein sequence ID" value="RNM29622.1"/>
    <property type="molecule type" value="Genomic_DNA"/>
</dbReference>
<keyword evidence="4" id="KW-0238">DNA-binding</keyword>
<dbReference type="InterPro" id="IPR036390">
    <property type="entry name" value="WH_DNA-bd_sf"/>
</dbReference>
<protein>
    <submittedName>
        <fullName evidence="7">MarR family transcriptional regulator</fullName>
    </submittedName>
</protein>
<evidence type="ECO:0000259" key="6">
    <source>
        <dbReference type="PROSITE" id="PS50995"/>
    </source>
</evidence>
<reference evidence="7 8" key="1">
    <citation type="submission" date="2018-11" db="EMBL/GenBank/DDBJ databases">
        <title>Clostridium sp. nov., a member of the family Erysipelotrichaceae isolated from pig faeces.</title>
        <authorList>
            <person name="Chang Y.-H."/>
        </authorList>
    </citation>
    <scope>NUCLEOTIDE SEQUENCE [LARGE SCALE GENOMIC DNA]</scope>
    <source>
        <strain evidence="7 8">YH-panp20</strain>
    </source>
</reference>
<dbReference type="PANTHER" id="PTHR33164">
    <property type="entry name" value="TRANSCRIPTIONAL REGULATOR, MARR FAMILY"/>
    <property type="match status" value="1"/>
</dbReference>
<proteinExistence type="predicted"/>
<dbReference type="GO" id="GO:0003677">
    <property type="term" value="F:DNA binding"/>
    <property type="evidence" value="ECO:0007669"/>
    <property type="project" value="UniProtKB-KW"/>
</dbReference>
<dbReference type="SMART" id="SM00347">
    <property type="entry name" value="HTH_MARR"/>
    <property type="match status" value="1"/>
</dbReference>